<evidence type="ECO:0000313" key="3">
    <source>
        <dbReference type="EMBL" id="TLX47891.1"/>
    </source>
</evidence>
<dbReference type="Gene3D" id="3.40.30.10">
    <property type="entry name" value="Glutaredoxin"/>
    <property type="match status" value="1"/>
</dbReference>
<dbReference type="RefSeq" id="WP_138479893.1">
    <property type="nucleotide sequence ID" value="NZ_PPSW01000008.1"/>
</dbReference>
<dbReference type="InterPro" id="IPR036249">
    <property type="entry name" value="Thioredoxin-like_sf"/>
</dbReference>
<name>A0A5R9Q403_9GAMM</name>
<gene>
    <name evidence="3" type="ORF">C1E24_06545</name>
</gene>
<dbReference type="AlphaFoldDB" id="A0A5R9Q403"/>
<dbReference type="PROSITE" id="PS51354">
    <property type="entry name" value="GLUTAREDOXIN_2"/>
    <property type="match status" value="1"/>
</dbReference>
<dbReference type="InterPro" id="IPR002109">
    <property type="entry name" value="Glutaredoxin"/>
</dbReference>
<dbReference type="SUPFAM" id="SSF52833">
    <property type="entry name" value="Thioredoxin-like"/>
    <property type="match status" value="1"/>
</dbReference>
<dbReference type="InterPro" id="IPR051548">
    <property type="entry name" value="Grx-like_ET"/>
</dbReference>
<organism evidence="3 4">
    <name type="scientific">Pseudoalteromonas phenolica</name>
    <dbReference type="NCBI Taxonomy" id="161398"/>
    <lineage>
        <taxon>Bacteria</taxon>
        <taxon>Pseudomonadati</taxon>
        <taxon>Pseudomonadota</taxon>
        <taxon>Gammaproteobacteria</taxon>
        <taxon>Alteromonadales</taxon>
        <taxon>Pseudoalteromonadaceae</taxon>
        <taxon>Pseudoalteromonas</taxon>
    </lineage>
</organism>
<feature type="transmembrane region" description="Helical" evidence="1">
    <location>
        <begin position="7"/>
        <end position="28"/>
    </location>
</feature>
<dbReference type="CDD" id="cd02976">
    <property type="entry name" value="NrdH"/>
    <property type="match status" value="1"/>
</dbReference>
<reference evidence="3 4" key="1">
    <citation type="submission" date="2018-01" db="EMBL/GenBank/DDBJ databases">
        <title>Co-occurrence of chitin degradation, pigmentation and bioactivity in marine Pseudoalteromonas.</title>
        <authorList>
            <person name="Paulsen S."/>
            <person name="Gram L."/>
            <person name="Machado H."/>
        </authorList>
    </citation>
    <scope>NUCLEOTIDE SEQUENCE [LARGE SCALE GENOMIC DNA]</scope>
    <source>
        <strain evidence="3 4">S3663</strain>
    </source>
</reference>
<evidence type="ECO:0000256" key="1">
    <source>
        <dbReference type="SAM" id="Phobius"/>
    </source>
</evidence>
<dbReference type="GO" id="GO:0009055">
    <property type="term" value="F:electron transfer activity"/>
    <property type="evidence" value="ECO:0007669"/>
    <property type="project" value="TreeGrafter"/>
</dbReference>
<keyword evidence="1" id="KW-0472">Membrane</keyword>
<sequence length="127" mass="14659">MTFIKKLGMYLAIALGSYLITYTAMHYLKAQPEIQTSERQITDKTYWQVENGKVTVYTAKWCSACNALKAYLKANNIAYTNFDIEDSEFANNKLKEHDIRQIPVILINDKMLLGFNQLKLEAELKNL</sequence>
<evidence type="ECO:0000313" key="4">
    <source>
        <dbReference type="Proteomes" id="UP000309186"/>
    </source>
</evidence>
<accession>A0A5R9Q403</accession>
<dbReference type="Pfam" id="PF00462">
    <property type="entry name" value="Glutaredoxin"/>
    <property type="match status" value="1"/>
</dbReference>
<evidence type="ECO:0000259" key="2">
    <source>
        <dbReference type="Pfam" id="PF00462"/>
    </source>
</evidence>
<dbReference type="Proteomes" id="UP000309186">
    <property type="component" value="Unassembled WGS sequence"/>
</dbReference>
<dbReference type="PANTHER" id="PTHR34386">
    <property type="entry name" value="GLUTAREDOXIN"/>
    <property type="match status" value="1"/>
</dbReference>
<keyword evidence="1" id="KW-0812">Transmembrane</keyword>
<dbReference type="OrthoDB" id="8991911at2"/>
<dbReference type="EMBL" id="PPSW01000008">
    <property type="protein sequence ID" value="TLX47891.1"/>
    <property type="molecule type" value="Genomic_DNA"/>
</dbReference>
<protein>
    <recommendedName>
        <fullName evidence="2">Glutaredoxin domain-containing protein</fullName>
    </recommendedName>
</protein>
<dbReference type="PANTHER" id="PTHR34386:SF1">
    <property type="entry name" value="GLUTAREDOXIN-LIKE PROTEIN NRDH"/>
    <property type="match status" value="1"/>
</dbReference>
<comment type="caution">
    <text evidence="3">The sequence shown here is derived from an EMBL/GenBank/DDBJ whole genome shotgun (WGS) entry which is preliminary data.</text>
</comment>
<feature type="domain" description="Glutaredoxin" evidence="2">
    <location>
        <begin position="54"/>
        <end position="110"/>
    </location>
</feature>
<proteinExistence type="predicted"/>
<keyword evidence="1" id="KW-1133">Transmembrane helix</keyword>
<dbReference type="GO" id="GO:0045454">
    <property type="term" value="P:cell redox homeostasis"/>
    <property type="evidence" value="ECO:0007669"/>
    <property type="project" value="TreeGrafter"/>
</dbReference>